<evidence type="ECO:0000256" key="1">
    <source>
        <dbReference type="SAM" id="MobiDB-lite"/>
    </source>
</evidence>
<reference evidence="2" key="1">
    <citation type="submission" date="2018-06" db="EMBL/GenBank/DDBJ databases">
        <authorList>
            <person name="Zhirakovskaya E."/>
        </authorList>
    </citation>
    <scope>NUCLEOTIDE SEQUENCE</scope>
</reference>
<dbReference type="AlphaFoldDB" id="A0A3B1E2M9"/>
<sequence>TYNKSDILAIERGVAAEETDSPPMGSTMLGAGDHPDHPDAAEEADENAPGVYVLELSGKFGRDIAPTPIRNAIKDAAKHRPDYLIVVLDNAWENRWGQEMSDDQGAAFDQLFQTEDIEPIFTKELPEILGYKPKIIFWVKNAMGGAAFLPLNFDTIYFSSDGRMGGIGNLTEMFGSMGDERVREKQFSLRMGHARGMAVRGGYDTKIVKAMARTDYVLSYRIENGKVVLVEGMPNTDLGEHLLTDDGAGDNADDIRELARGLGNDTLTLDAEIAAILGLSKGTVDDLDSLLYELDIDRNHRMLKGRGERIMTQWGRQLESAERSLRDLWKKYNETEVQGDLSERRAARARQMQLLMKIKSLLEKYGEVYKVRLLKLPPGGLPGIPQIEVMIEQLRQDQMKDRP</sequence>
<evidence type="ECO:0000313" key="2">
    <source>
        <dbReference type="EMBL" id="VAX42790.1"/>
    </source>
</evidence>
<gene>
    <name evidence="2" type="ORF">MNBD_PLANCTO03-2046</name>
</gene>
<protein>
    <submittedName>
        <fullName evidence="2">Uncharacterized protein</fullName>
    </submittedName>
</protein>
<feature type="non-terminal residue" evidence="2">
    <location>
        <position position="1"/>
    </location>
</feature>
<organism evidence="2">
    <name type="scientific">hydrothermal vent metagenome</name>
    <dbReference type="NCBI Taxonomy" id="652676"/>
    <lineage>
        <taxon>unclassified sequences</taxon>
        <taxon>metagenomes</taxon>
        <taxon>ecological metagenomes</taxon>
    </lineage>
</organism>
<name>A0A3B1E2M9_9ZZZZ</name>
<accession>A0A3B1E2M9</accession>
<dbReference type="EMBL" id="UOGK01000752">
    <property type="protein sequence ID" value="VAX42790.1"/>
    <property type="molecule type" value="Genomic_DNA"/>
</dbReference>
<feature type="region of interest" description="Disordered" evidence="1">
    <location>
        <begin position="14"/>
        <end position="46"/>
    </location>
</feature>
<proteinExistence type="predicted"/>
<dbReference type="Gene3D" id="3.90.226.10">
    <property type="entry name" value="2-enoyl-CoA Hydratase, Chain A, domain 1"/>
    <property type="match status" value="1"/>
</dbReference>